<evidence type="ECO:0000256" key="1">
    <source>
        <dbReference type="ARBA" id="ARBA00008520"/>
    </source>
</evidence>
<evidence type="ECO:0000256" key="2">
    <source>
        <dbReference type="ARBA" id="ARBA00022448"/>
    </source>
</evidence>
<feature type="signal peptide" evidence="4">
    <location>
        <begin position="1"/>
        <end position="29"/>
    </location>
</feature>
<gene>
    <name evidence="5" type="ORF">ENL39_01705</name>
</gene>
<proteinExistence type="inferred from homology"/>
<comment type="similarity">
    <text evidence="1">Belongs to the bacterial solute-binding protein 1 family.</text>
</comment>
<dbReference type="EMBL" id="DRTT01000052">
    <property type="protein sequence ID" value="HHF98186.1"/>
    <property type="molecule type" value="Genomic_DNA"/>
</dbReference>
<dbReference type="InterPro" id="IPR006059">
    <property type="entry name" value="SBP"/>
</dbReference>
<name>A0A7V5HYZ9_UNCAE</name>
<accession>A0A7V5HYZ9</accession>
<dbReference type="Proteomes" id="UP000886070">
    <property type="component" value="Unassembled WGS sequence"/>
</dbReference>
<evidence type="ECO:0000313" key="5">
    <source>
        <dbReference type="EMBL" id="HHF98186.1"/>
    </source>
</evidence>
<sequence length="488" mass="55930">MSKARRVKVWVGVSLVALLIASFSLVAVAAEKFSLKDIPPIKNKRPINTVVETGAVWDKIMPYIEKFTEVTGVKVNVERVASPVVYSKENVELMAGTGYYDVVYVETSWTTEWAEYLYKLEDLAAKYDPKGVRGFWDDVQNHSPTILNCGKAYGDQMVLPFYTYHMGMFIRQDVYDHPLEKKNFAKKYGYELKPPTSWAELYDQAEFFTRKKGELLKGKPLEHDLYGVAMMAGAYQINDEISCHIWGKGSDYVTVVRNPDGSLKEFVITKDNKRLLRESLLEYKRLLRFASPGCLTANFDFVVAQQGEGHAIVQPHQFSNCFVWTADLLRQNVPDGKLGIYPTIGEQPYTGAWSMGVAKDSKNPEASYWLVRYLASFECQKAVMKEGGQLSTRMDVLRDPEWHTPQNRYPYGILCDYLLYIWPRQAKHVPNYWYFNTKAGGKVYEMQMDVFHKPMGREATIDEAVEEAVAKTLELTSKFDDIPIREEK</sequence>
<evidence type="ECO:0000256" key="3">
    <source>
        <dbReference type="ARBA" id="ARBA00022729"/>
    </source>
</evidence>
<dbReference type="Gene3D" id="3.40.190.10">
    <property type="entry name" value="Periplasmic binding protein-like II"/>
    <property type="match status" value="1"/>
</dbReference>
<dbReference type="SUPFAM" id="SSF53850">
    <property type="entry name" value="Periplasmic binding protein-like II"/>
    <property type="match status" value="1"/>
</dbReference>
<dbReference type="PANTHER" id="PTHR43649">
    <property type="entry name" value="ARABINOSE-BINDING PROTEIN-RELATED"/>
    <property type="match status" value="1"/>
</dbReference>
<reference evidence="5" key="1">
    <citation type="journal article" date="2020" name="mSystems">
        <title>Genome- and Community-Level Interaction Insights into Carbon Utilization and Element Cycling Functions of Hydrothermarchaeota in Hydrothermal Sediment.</title>
        <authorList>
            <person name="Zhou Z."/>
            <person name="Liu Y."/>
            <person name="Xu W."/>
            <person name="Pan J."/>
            <person name="Luo Z.H."/>
            <person name="Li M."/>
        </authorList>
    </citation>
    <scope>NUCLEOTIDE SEQUENCE [LARGE SCALE GENOMIC DNA]</scope>
    <source>
        <strain evidence="5">HyVt-92</strain>
    </source>
</reference>
<organism evidence="5">
    <name type="scientific">Aerophobetes bacterium</name>
    <dbReference type="NCBI Taxonomy" id="2030807"/>
    <lineage>
        <taxon>Bacteria</taxon>
        <taxon>Candidatus Aerophobota</taxon>
    </lineage>
</organism>
<evidence type="ECO:0000256" key="4">
    <source>
        <dbReference type="SAM" id="SignalP"/>
    </source>
</evidence>
<dbReference type="InterPro" id="IPR050490">
    <property type="entry name" value="Bact_solute-bd_prot1"/>
</dbReference>
<keyword evidence="3 4" id="KW-0732">Signal</keyword>
<dbReference type="AlphaFoldDB" id="A0A7V5HYZ9"/>
<protein>
    <submittedName>
        <fullName evidence="5">Extracellular solute-binding protein</fullName>
    </submittedName>
</protein>
<comment type="caution">
    <text evidence="5">The sequence shown here is derived from an EMBL/GenBank/DDBJ whole genome shotgun (WGS) entry which is preliminary data.</text>
</comment>
<dbReference type="Pfam" id="PF01547">
    <property type="entry name" value="SBP_bac_1"/>
    <property type="match status" value="1"/>
</dbReference>
<feature type="chain" id="PRO_5031243725" evidence="4">
    <location>
        <begin position="30"/>
        <end position="488"/>
    </location>
</feature>
<dbReference type="PANTHER" id="PTHR43649:SF34">
    <property type="entry name" value="ABC TRANSPORTER PERIPLASMIC-BINDING PROTEIN YCJN-RELATED"/>
    <property type="match status" value="1"/>
</dbReference>
<keyword evidence="2" id="KW-0813">Transport</keyword>